<organism evidence="11 12">
    <name type="scientific">Mycena metata</name>
    <dbReference type="NCBI Taxonomy" id="1033252"/>
    <lineage>
        <taxon>Eukaryota</taxon>
        <taxon>Fungi</taxon>
        <taxon>Dikarya</taxon>
        <taxon>Basidiomycota</taxon>
        <taxon>Agaricomycotina</taxon>
        <taxon>Agaricomycetes</taxon>
        <taxon>Agaricomycetidae</taxon>
        <taxon>Agaricales</taxon>
        <taxon>Marasmiineae</taxon>
        <taxon>Mycenaceae</taxon>
        <taxon>Mycena</taxon>
    </lineage>
</organism>
<keyword evidence="6 10" id="KW-0560">Oxidoreductase</keyword>
<dbReference type="PRINTS" id="PR00463">
    <property type="entry name" value="EP450I"/>
</dbReference>
<evidence type="ECO:0000256" key="2">
    <source>
        <dbReference type="ARBA" id="ARBA00005179"/>
    </source>
</evidence>
<evidence type="ECO:0000256" key="6">
    <source>
        <dbReference type="ARBA" id="ARBA00023002"/>
    </source>
</evidence>
<dbReference type="AlphaFoldDB" id="A0AAD7MAH4"/>
<evidence type="ECO:0000256" key="4">
    <source>
        <dbReference type="ARBA" id="ARBA00022617"/>
    </source>
</evidence>
<evidence type="ECO:0000256" key="8">
    <source>
        <dbReference type="ARBA" id="ARBA00023033"/>
    </source>
</evidence>
<dbReference type="GO" id="GO:0020037">
    <property type="term" value="F:heme binding"/>
    <property type="evidence" value="ECO:0007669"/>
    <property type="project" value="InterPro"/>
</dbReference>
<gene>
    <name evidence="11" type="ORF">B0H16DRAFT_1633473</name>
</gene>
<dbReference type="InterPro" id="IPR002401">
    <property type="entry name" value="Cyt_P450_E_grp-I"/>
</dbReference>
<protein>
    <submittedName>
        <fullName evidence="11">Cytochrome P450</fullName>
    </submittedName>
</protein>
<dbReference type="GO" id="GO:0005506">
    <property type="term" value="F:iron ion binding"/>
    <property type="evidence" value="ECO:0007669"/>
    <property type="project" value="InterPro"/>
</dbReference>
<feature type="binding site" description="axial binding residue" evidence="9">
    <location>
        <position position="462"/>
    </location>
    <ligand>
        <name>heme</name>
        <dbReference type="ChEBI" id="CHEBI:30413"/>
    </ligand>
    <ligandPart>
        <name>Fe</name>
        <dbReference type="ChEBI" id="CHEBI:18248"/>
    </ligandPart>
</feature>
<comment type="caution">
    <text evidence="11">The sequence shown here is derived from an EMBL/GenBank/DDBJ whole genome shotgun (WGS) entry which is preliminary data.</text>
</comment>
<dbReference type="InterPro" id="IPR050364">
    <property type="entry name" value="Cytochrome_P450_fung"/>
</dbReference>
<evidence type="ECO:0000256" key="10">
    <source>
        <dbReference type="RuleBase" id="RU000461"/>
    </source>
</evidence>
<keyword evidence="12" id="KW-1185">Reference proteome</keyword>
<keyword evidence="8 10" id="KW-0503">Monooxygenase</keyword>
<dbReference type="InterPro" id="IPR017972">
    <property type="entry name" value="Cyt_P450_CS"/>
</dbReference>
<accession>A0AAD7MAH4</accession>
<comment type="cofactor">
    <cofactor evidence="1 9">
        <name>heme</name>
        <dbReference type="ChEBI" id="CHEBI:30413"/>
    </cofactor>
</comment>
<dbReference type="Gene3D" id="1.10.630.10">
    <property type="entry name" value="Cytochrome P450"/>
    <property type="match status" value="1"/>
</dbReference>
<keyword evidence="4 9" id="KW-0349">Heme</keyword>
<dbReference type="InterPro" id="IPR001128">
    <property type="entry name" value="Cyt_P450"/>
</dbReference>
<proteinExistence type="inferred from homology"/>
<dbReference type="PROSITE" id="PS00086">
    <property type="entry name" value="CYTOCHROME_P450"/>
    <property type="match status" value="1"/>
</dbReference>
<reference evidence="11" key="1">
    <citation type="submission" date="2023-03" db="EMBL/GenBank/DDBJ databases">
        <title>Massive genome expansion in bonnet fungi (Mycena s.s.) driven by repeated elements and novel gene families across ecological guilds.</title>
        <authorList>
            <consortium name="Lawrence Berkeley National Laboratory"/>
            <person name="Harder C.B."/>
            <person name="Miyauchi S."/>
            <person name="Viragh M."/>
            <person name="Kuo A."/>
            <person name="Thoen E."/>
            <person name="Andreopoulos B."/>
            <person name="Lu D."/>
            <person name="Skrede I."/>
            <person name="Drula E."/>
            <person name="Henrissat B."/>
            <person name="Morin E."/>
            <person name="Kohler A."/>
            <person name="Barry K."/>
            <person name="LaButti K."/>
            <person name="Morin E."/>
            <person name="Salamov A."/>
            <person name="Lipzen A."/>
            <person name="Mereny Z."/>
            <person name="Hegedus B."/>
            <person name="Baldrian P."/>
            <person name="Stursova M."/>
            <person name="Weitz H."/>
            <person name="Taylor A."/>
            <person name="Grigoriev I.V."/>
            <person name="Nagy L.G."/>
            <person name="Martin F."/>
            <person name="Kauserud H."/>
        </authorList>
    </citation>
    <scope>NUCLEOTIDE SEQUENCE</scope>
    <source>
        <strain evidence="11">CBHHK182m</strain>
    </source>
</reference>
<comment type="similarity">
    <text evidence="3 10">Belongs to the cytochrome P450 family.</text>
</comment>
<evidence type="ECO:0000313" key="11">
    <source>
        <dbReference type="EMBL" id="KAJ7707838.1"/>
    </source>
</evidence>
<dbReference type="GO" id="GO:0016705">
    <property type="term" value="F:oxidoreductase activity, acting on paired donors, with incorporation or reduction of molecular oxygen"/>
    <property type="evidence" value="ECO:0007669"/>
    <property type="project" value="InterPro"/>
</dbReference>
<dbReference type="InterPro" id="IPR036396">
    <property type="entry name" value="Cyt_P450_sf"/>
</dbReference>
<keyword evidence="7 9" id="KW-0408">Iron</keyword>
<dbReference type="EMBL" id="JARKIB010000442">
    <property type="protein sequence ID" value="KAJ7707838.1"/>
    <property type="molecule type" value="Genomic_DNA"/>
</dbReference>
<comment type="pathway">
    <text evidence="2">Secondary metabolite biosynthesis.</text>
</comment>
<evidence type="ECO:0000256" key="7">
    <source>
        <dbReference type="ARBA" id="ARBA00023004"/>
    </source>
</evidence>
<dbReference type="PANTHER" id="PTHR46300:SF7">
    <property type="entry name" value="P450, PUTATIVE (EUROFUNG)-RELATED"/>
    <property type="match status" value="1"/>
</dbReference>
<evidence type="ECO:0000313" key="12">
    <source>
        <dbReference type="Proteomes" id="UP001215598"/>
    </source>
</evidence>
<dbReference type="PANTHER" id="PTHR46300">
    <property type="entry name" value="P450, PUTATIVE (EUROFUNG)-RELATED-RELATED"/>
    <property type="match status" value="1"/>
</dbReference>
<dbReference type="Proteomes" id="UP001215598">
    <property type="component" value="Unassembled WGS sequence"/>
</dbReference>
<sequence>MSNITFASLSQFSVLPTLAQVSLVFISLLAFTWTRRTWKGPYPPGPRGLPLLGNTLQIPPDRQWLKWAEWKAQYGDVIRISILGTPAIILSSARAATDLLESRGNIYSDRPAATMAGELVGWSRGLGYAQASHNPRFRELRRLFHEFMGPRACAKPALLRIQERQNNRLLQKLLFDPDNFDAHARDCTSSLILVLAYGYPSHLGDPLGLVKIAHDAMEGFSVASEPGRWWVDYFPALQYLPSWLPGASFQREAQRMRADLDKLFDVPFQFVKREIETGHPHPSFLLSYLQEKNGEETPEEEELVQAFGTALYSGGAETTPSALTSFILAMALNPEVQDRAQREIDSLLSTSNSSQGSVPIPTRLPTFEDKGDLPYVSAIVKEVWRWNPSVPLGLPHVVTQEDHYRGYTIEKGSIVWANVWAILHDEEIFPDPFAFRPERYLTGDDVPDSTVTAAFGFGRRICPGMHIAENSVFIAVVTILCMFRISKSVDEQGSTIEPVVEYDGFISHPRPFKCKIELRREGLEGLLDSEVVVEE</sequence>
<evidence type="ECO:0000256" key="9">
    <source>
        <dbReference type="PIRSR" id="PIRSR602401-1"/>
    </source>
</evidence>
<dbReference type="GO" id="GO:0004497">
    <property type="term" value="F:monooxygenase activity"/>
    <property type="evidence" value="ECO:0007669"/>
    <property type="project" value="UniProtKB-KW"/>
</dbReference>
<evidence type="ECO:0000256" key="3">
    <source>
        <dbReference type="ARBA" id="ARBA00010617"/>
    </source>
</evidence>
<dbReference type="CDD" id="cd11065">
    <property type="entry name" value="CYP64-like"/>
    <property type="match status" value="1"/>
</dbReference>
<evidence type="ECO:0000256" key="1">
    <source>
        <dbReference type="ARBA" id="ARBA00001971"/>
    </source>
</evidence>
<dbReference type="Pfam" id="PF00067">
    <property type="entry name" value="p450"/>
    <property type="match status" value="1"/>
</dbReference>
<dbReference type="SUPFAM" id="SSF48264">
    <property type="entry name" value="Cytochrome P450"/>
    <property type="match status" value="1"/>
</dbReference>
<name>A0AAD7MAH4_9AGAR</name>
<dbReference type="PRINTS" id="PR00385">
    <property type="entry name" value="P450"/>
</dbReference>
<evidence type="ECO:0000256" key="5">
    <source>
        <dbReference type="ARBA" id="ARBA00022723"/>
    </source>
</evidence>
<keyword evidence="5 9" id="KW-0479">Metal-binding</keyword>